<dbReference type="Pfam" id="PF12680">
    <property type="entry name" value="SnoaL_2"/>
    <property type="match status" value="1"/>
</dbReference>
<keyword evidence="3" id="KW-1185">Reference proteome</keyword>
<proteinExistence type="predicted"/>
<evidence type="ECO:0000259" key="1">
    <source>
        <dbReference type="Pfam" id="PF12680"/>
    </source>
</evidence>
<dbReference type="Proteomes" id="UP001499895">
    <property type="component" value="Unassembled WGS sequence"/>
</dbReference>
<reference evidence="2 3" key="1">
    <citation type="journal article" date="2019" name="Int. J. Syst. Evol. Microbiol.">
        <title>The Global Catalogue of Microorganisms (GCM) 10K type strain sequencing project: providing services to taxonomists for standard genome sequencing and annotation.</title>
        <authorList>
            <consortium name="The Broad Institute Genomics Platform"/>
            <consortium name="The Broad Institute Genome Sequencing Center for Infectious Disease"/>
            <person name="Wu L."/>
            <person name="Ma J."/>
        </authorList>
    </citation>
    <scope>NUCLEOTIDE SEQUENCE [LARGE SCALE GENOMIC DNA]</scope>
    <source>
        <strain evidence="2 3">JCM 10649</strain>
    </source>
</reference>
<dbReference type="Gene3D" id="3.10.450.50">
    <property type="match status" value="1"/>
</dbReference>
<dbReference type="InterPro" id="IPR037401">
    <property type="entry name" value="SnoaL-like"/>
</dbReference>
<dbReference type="RefSeq" id="WP_344089560.1">
    <property type="nucleotide sequence ID" value="NZ_BAAAHB010000020.1"/>
</dbReference>
<protein>
    <recommendedName>
        <fullName evidence="1">SnoaL-like domain-containing protein</fullName>
    </recommendedName>
</protein>
<accession>A0ABN0ZW80</accession>
<name>A0ABN0ZW80_9ACTN</name>
<feature type="domain" description="SnoaL-like" evidence="1">
    <location>
        <begin position="20"/>
        <end position="120"/>
    </location>
</feature>
<evidence type="ECO:0000313" key="2">
    <source>
        <dbReference type="EMBL" id="GAA0460977.1"/>
    </source>
</evidence>
<dbReference type="InterPro" id="IPR032710">
    <property type="entry name" value="NTF2-like_dom_sf"/>
</dbReference>
<comment type="caution">
    <text evidence="2">The sequence shown here is derived from an EMBL/GenBank/DDBJ whole genome shotgun (WGS) entry which is preliminary data.</text>
</comment>
<evidence type="ECO:0000313" key="3">
    <source>
        <dbReference type="Proteomes" id="UP001499895"/>
    </source>
</evidence>
<dbReference type="SUPFAM" id="SSF54427">
    <property type="entry name" value="NTF2-like"/>
    <property type="match status" value="1"/>
</dbReference>
<sequence length="142" mass="15748">MTDNTAVTQHEGGVEEHLAHYTRVFNSGDADAINRLYSDDAVSEWELGKPLTGQARKDALAEFLTLKPRLTTKIRQSHVTATTAFLVVDWTMETTNPDGTKELVKGIGTDVMHRGEEGEWRYVIDVPLGDPRNAEEPAPISE</sequence>
<organism evidence="2 3">
    <name type="scientific">Streptomyces stramineus</name>
    <dbReference type="NCBI Taxonomy" id="173861"/>
    <lineage>
        <taxon>Bacteria</taxon>
        <taxon>Bacillati</taxon>
        <taxon>Actinomycetota</taxon>
        <taxon>Actinomycetes</taxon>
        <taxon>Kitasatosporales</taxon>
        <taxon>Streptomycetaceae</taxon>
        <taxon>Streptomyces</taxon>
    </lineage>
</organism>
<dbReference type="EMBL" id="BAAAHB010000020">
    <property type="protein sequence ID" value="GAA0460977.1"/>
    <property type="molecule type" value="Genomic_DNA"/>
</dbReference>
<dbReference type="CDD" id="cd00531">
    <property type="entry name" value="NTF2_like"/>
    <property type="match status" value="1"/>
</dbReference>
<gene>
    <name evidence="2" type="ORF">GCM10009544_24400</name>
</gene>